<dbReference type="SUPFAM" id="SSF52980">
    <property type="entry name" value="Restriction endonuclease-like"/>
    <property type="match status" value="1"/>
</dbReference>
<comment type="caution">
    <text evidence="2">The sequence shown here is derived from an EMBL/GenBank/DDBJ whole genome shotgun (WGS) entry which is preliminary data.</text>
</comment>
<name>A0A2I1DJ57_9PROT</name>
<evidence type="ECO:0000313" key="3">
    <source>
        <dbReference type="Proteomes" id="UP000234329"/>
    </source>
</evidence>
<dbReference type="Proteomes" id="UP000234329">
    <property type="component" value="Unassembled WGS sequence"/>
</dbReference>
<gene>
    <name evidence="2" type="ORF">B1757_12675</name>
</gene>
<dbReference type="InParanoid" id="A0A2I1DJ57"/>
<feature type="domain" description="Restriction endonuclease type II-like" evidence="1">
    <location>
        <begin position="19"/>
        <end position="112"/>
    </location>
</feature>
<evidence type="ECO:0000259" key="1">
    <source>
        <dbReference type="Pfam" id="PF18741"/>
    </source>
</evidence>
<dbReference type="EMBL" id="MXAV01000046">
    <property type="protein sequence ID" value="PKY09914.1"/>
    <property type="molecule type" value="Genomic_DNA"/>
</dbReference>
<dbReference type="InterPro" id="IPR011335">
    <property type="entry name" value="Restrct_endonuc-II-like"/>
</dbReference>
<proteinExistence type="predicted"/>
<dbReference type="InterPro" id="IPR049468">
    <property type="entry name" value="Restrct_endonuc-II-like_dom"/>
</dbReference>
<sequence length="162" mass="18326">MVTDKEEAGVLIDQCESGFEREVFSVLSSRGYRVIPQVKTGAYRIDMVVEGAGDNRLAIELDGDEYHGPDRWQHDMNRQRVLERAGWVFWRCFASTWSLRKDDVLQELLARLAAMGIEPMGAIEHAPSFVEKRTWKCAHVEDDGQVVDETQAALELAITSAK</sequence>
<evidence type="ECO:0000313" key="2">
    <source>
        <dbReference type="EMBL" id="PKY09914.1"/>
    </source>
</evidence>
<keyword evidence="3" id="KW-1185">Reference proteome</keyword>
<organism evidence="2 3">
    <name type="scientific">Acidithiobacillus marinus</name>
    <dbReference type="NCBI Taxonomy" id="187490"/>
    <lineage>
        <taxon>Bacteria</taxon>
        <taxon>Pseudomonadati</taxon>
        <taxon>Pseudomonadota</taxon>
        <taxon>Acidithiobacillia</taxon>
        <taxon>Acidithiobacillales</taxon>
        <taxon>Acidithiobacillaceae</taxon>
        <taxon>Acidithiobacillus</taxon>
    </lineage>
</organism>
<dbReference type="Pfam" id="PF18741">
    <property type="entry name" value="MTES_1575"/>
    <property type="match status" value="1"/>
</dbReference>
<dbReference type="OrthoDB" id="9757917at2"/>
<protein>
    <recommendedName>
        <fullName evidence="1">Restriction endonuclease type II-like domain-containing protein</fullName>
    </recommendedName>
</protein>
<reference evidence="2 3" key="1">
    <citation type="submission" date="2017-03" db="EMBL/GenBank/DDBJ databases">
        <title>Draft genime sequence of the acidophilic sulfur-oxidizing bacterium Acidithiobacillus sp. SH, isolated from seawater.</title>
        <authorList>
            <person name="Sharmin S."/>
            <person name="Tokuhisa M."/>
            <person name="Kanao T."/>
            <person name="Kamimura K."/>
        </authorList>
    </citation>
    <scope>NUCLEOTIDE SEQUENCE [LARGE SCALE GENOMIC DNA]</scope>
    <source>
        <strain evidence="2 3">SH</strain>
    </source>
</reference>
<dbReference type="Gene3D" id="3.40.960.10">
    <property type="entry name" value="VSR Endonuclease"/>
    <property type="match status" value="1"/>
</dbReference>
<accession>A0A2I1DJ57</accession>
<dbReference type="AlphaFoldDB" id="A0A2I1DJ57"/>